<dbReference type="Pfam" id="PF07195">
    <property type="entry name" value="FliD_C"/>
    <property type="match status" value="1"/>
</dbReference>
<dbReference type="AlphaFoldDB" id="A0A084JGN0"/>
<comment type="subcellular location">
    <subcellularLocation>
        <location evidence="5">Secreted</location>
    </subcellularLocation>
    <subcellularLocation>
        <location evidence="5">Bacterial flagellum</location>
    </subcellularLocation>
</comment>
<protein>
    <recommendedName>
        <fullName evidence="5">Flagellar hook-associated protein 2</fullName>
        <shortName evidence="5">HAP2</shortName>
    </recommendedName>
    <alternativeName>
        <fullName evidence="5">Flagellar cap protein</fullName>
    </alternativeName>
</protein>
<dbReference type="Proteomes" id="UP000028525">
    <property type="component" value="Unassembled WGS sequence"/>
</dbReference>
<accession>A0A084JGN0</accession>
<proteinExistence type="inferred from homology"/>
<dbReference type="EMBL" id="JPME01000026">
    <property type="protein sequence ID" value="KEZ88114.1"/>
    <property type="molecule type" value="Genomic_DNA"/>
</dbReference>
<dbReference type="GO" id="GO:0071973">
    <property type="term" value="P:bacterial-type flagellum-dependent cell motility"/>
    <property type="evidence" value="ECO:0007669"/>
    <property type="project" value="TreeGrafter"/>
</dbReference>
<dbReference type="STRING" id="29354.IO98_19260"/>
<evidence type="ECO:0000256" key="3">
    <source>
        <dbReference type="ARBA" id="ARBA00023054"/>
    </source>
</evidence>
<dbReference type="PANTHER" id="PTHR30288">
    <property type="entry name" value="FLAGELLAR CAP/ASSEMBLY PROTEIN FLID"/>
    <property type="match status" value="1"/>
</dbReference>
<feature type="domain" description="Flagellar hook-associated protein 2 N-terminal" evidence="6">
    <location>
        <begin position="25"/>
        <end position="129"/>
    </location>
</feature>
<dbReference type="GO" id="GO:0009424">
    <property type="term" value="C:bacterial-type flagellum hook"/>
    <property type="evidence" value="ECO:0007669"/>
    <property type="project" value="UniProtKB-UniRule"/>
</dbReference>
<comment type="function">
    <text evidence="5">Required for morphogenesis and for the elongation of the flagellar filament by facilitating polymerization of the flagellin monomers at the tip of growing filament. Forms a capping structure, which prevents flagellin subunits (transported through the central channel of the flagellum) from leaking out without polymerization at the distal end.</text>
</comment>
<evidence type="ECO:0000259" key="7">
    <source>
        <dbReference type="Pfam" id="PF07195"/>
    </source>
</evidence>
<reference evidence="8 9" key="1">
    <citation type="submission" date="2014-07" db="EMBL/GenBank/DDBJ databases">
        <title>Draft genome of Clostridium celerecrescens 152B isolated from sediments associated with methane hydrate from Krishna Godavari basin.</title>
        <authorList>
            <person name="Honkalas V.S."/>
            <person name="Dabir A.P."/>
            <person name="Arora P."/>
            <person name="Dhakephalkar P.K."/>
        </authorList>
    </citation>
    <scope>NUCLEOTIDE SEQUENCE [LARGE SCALE GENOMIC DNA]</scope>
    <source>
        <strain evidence="8 9">152B</strain>
    </source>
</reference>
<comment type="similarity">
    <text evidence="1 5">Belongs to the FliD family.</text>
</comment>
<dbReference type="PANTHER" id="PTHR30288:SF0">
    <property type="entry name" value="FLAGELLAR HOOK-ASSOCIATED PROTEIN 2"/>
    <property type="match status" value="1"/>
</dbReference>
<evidence type="ECO:0000256" key="1">
    <source>
        <dbReference type="ARBA" id="ARBA00009764"/>
    </source>
</evidence>
<dbReference type="InterPro" id="IPR003481">
    <property type="entry name" value="FliD_N"/>
</dbReference>
<dbReference type="GO" id="GO:0007155">
    <property type="term" value="P:cell adhesion"/>
    <property type="evidence" value="ECO:0007669"/>
    <property type="project" value="InterPro"/>
</dbReference>
<evidence type="ECO:0000256" key="5">
    <source>
        <dbReference type="RuleBase" id="RU362066"/>
    </source>
</evidence>
<evidence type="ECO:0000256" key="2">
    <source>
        <dbReference type="ARBA" id="ARBA00011255"/>
    </source>
</evidence>
<dbReference type="InterPro" id="IPR010809">
    <property type="entry name" value="FliD_C"/>
</dbReference>
<evidence type="ECO:0000259" key="6">
    <source>
        <dbReference type="Pfam" id="PF02465"/>
    </source>
</evidence>
<keyword evidence="4 5" id="KW-0975">Bacterial flagellum</keyword>
<dbReference type="InterPro" id="IPR040026">
    <property type="entry name" value="FliD"/>
</dbReference>
<dbReference type="GO" id="GO:0005576">
    <property type="term" value="C:extracellular region"/>
    <property type="evidence" value="ECO:0007669"/>
    <property type="project" value="UniProtKB-SubCell"/>
</dbReference>
<name>A0A084JGN0_9FIRM</name>
<comment type="subunit">
    <text evidence="2 5">Homopentamer.</text>
</comment>
<organism evidence="8 9">
    <name type="scientific">Lacrimispora celerecrescens</name>
    <dbReference type="NCBI Taxonomy" id="29354"/>
    <lineage>
        <taxon>Bacteria</taxon>
        <taxon>Bacillati</taxon>
        <taxon>Bacillota</taxon>
        <taxon>Clostridia</taxon>
        <taxon>Lachnospirales</taxon>
        <taxon>Lachnospiraceae</taxon>
        <taxon>Lacrimispora</taxon>
    </lineage>
</organism>
<dbReference type="GO" id="GO:0009421">
    <property type="term" value="C:bacterial-type flagellum filament cap"/>
    <property type="evidence" value="ECO:0007669"/>
    <property type="project" value="InterPro"/>
</dbReference>
<dbReference type="Pfam" id="PF02465">
    <property type="entry name" value="FliD_N"/>
    <property type="match status" value="1"/>
</dbReference>
<feature type="domain" description="Flagellar hook-associated protein 2 C-terminal" evidence="7">
    <location>
        <begin position="563"/>
        <end position="812"/>
    </location>
</feature>
<keyword evidence="9" id="KW-1185">Reference proteome</keyword>
<evidence type="ECO:0000313" key="9">
    <source>
        <dbReference type="Proteomes" id="UP000028525"/>
    </source>
</evidence>
<comment type="caution">
    <text evidence="8">The sequence shown here is derived from an EMBL/GenBank/DDBJ whole genome shotgun (WGS) entry which is preliminary data.</text>
</comment>
<keyword evidence="5" id="KW-0964">Secreted</keyword>
<keyword evidence="3" id="KW-0175">Coiled coil</keyword>
<sequence>MASVYNNVSNNSLSSSVRGYGGLASGLDRDSLIQGMTAGTRAKIAKQQKGKQTLLWKQEAYRSISTKLIEFSQKYTSYTNPDTNLASAAFWSKSNVTALGTNSKYIQVSGSPANSSAVSIVGVKQLAEKASVTSSNPVSNGILTTGDINIVDDKIVSTLEGQKLTFQVGDKTFDVQLKSGTVDGFTYDYSDGAKTVESITKAMEGVSVGGRKLSELIKVEAGAAGSDPQAAPFTLNFKSIDDAHNSIRLAGGSEGALKALGFESSEEFAKYAEQGQTEIKEDGMEAAVILKDDQKLYEALSFKDRVDGKKMTFTYNGVSKTITLAFDSNDSLEDLADDIETKLAKEFGANRIKVDVSNGKLQFETYKPDGTPDGTPDKSSNLVISGADIGVIGKDGALNVASGQSNRLRLNGTFLEFQQSKDPDFTKDESDPLYITINGKNIEGITYGSTMSEIIDKINNSDAGVTVTYMKDADRFSIVSKEDGASGSIEFNATTEDKDGNIVNTDNVKLFGSLAGTEDSNGVVTPSQKITGKDAIVFVKYGDSSEPVELTRGGNSFNLDGLNVTVNGTFNVEGKYDKEQEVTFNAKADTDKIVKVVSDMIKEYNDIIKLVKDQVSTKPNRKYEPLTDEQKEQMKDSQIEKWEQEAKKGLLFNDSDLRSLSDSLRFVFSAGSESQRKLAAFGISTSSDYAEQGSLVLDETKFREALEKSPEELKDLFTKKEDKSTGETGGFMSRLTAITDTYASTKGAVKGSLIEKAGSIYAPNSILSNSIQKSINSFDDYIERLQDQLQTETDRYIKQFTSLETLISQMNSQSSWLSSVGGQ</sequence>
<evidence type="ECO:0000256" key="4">
    <source>
        <dbReference type="ARBA" id="ARBA00023143"/>
    </source>
</evidence>
<dbReference type="RefSeq" id="WP_038283831.1">
    <property type="nucleotide sequence ID" value="NZ_JPME01000026.1"/>
</dbReference>
<gene>
    <name evidence="8" type="ORF">IO98_19260</name>
</gene>
<evidence type="ECO:0000313" key="8">
    <source>
        <dbReference type="EMBL" id="KEZ88114.1"/>
    </source>
</evidence>